<feature type="transmembrane region" description="Helical" evidence="9">
    <location>
        <begin position="506"/>
        <end position="527"/>
    </location>
</feature>
<keyword evidence="12" id="KW-1185">Reference proteome</keyword>
<reference evidence="11 12" key="1">
    <citation type="journal article" date="2019" name="PLoS Negl. Trop. Dis.">
        <title>Whole genome sequencing of Entamoeba nuttalli reveals mammalian host-related molecular signatures and a novel octapeptide-repeat surface protein.</title>
        <authorList>
            <person name="Tanaka M."/>
            <person name="Makiuchi T."/>
            <person name="Komiyama T."/>
            <person name="Shiina T."/>
            <person name="Osaki K."/>
            <person name="Tachibana H."/>
        </authorList>
    </citation>
    <scope>NUCLEOTIDE SEQUENCE [LARGE SCALE GENOMIC DNA]</scope>
    <source>
        <strain evidence="11 12">P19-061405</strain>
    </source>
</reference>
<feature type="transmembrane region" description="Helical" evidence="9">
    <location>
        <begin position="601"/>
        <end position="624"/>
    </location>
</feature>
<keyword evidence="8 9" id="KW-0472">Membrane</keyword>
<feature type="transmembrane region" description="Helical" evidence="9">
    <location>
        <begin position="539"/>
        <end position="563"/>
    </location>
</feature>
<evidence type="ECO:0000256" key="3">
    <source>
        <dbReference type="ARBA" id="ARBA00022448"/>
    </source>
</evidence>
<keyword evidence="3 9" id="KW-0813">Transport</keyword>
<sequence length="871" mass="100664">MGEMFRGKDMSLGQLIVPSNIAIETIERIGKLGIIQFIDLNDNLASFDRRFINEIKRCEEIERIIRIFEETISFEENRDGFNKVFKRNSLAVDLLPIATADAQQSELSSEQLILKIRTFDNDLKQLTSDVAAAERAVSGIREAISLSEHINELIGQDIDQTTAQSLKYLIGTIDTSKWEALRMVIWRVSRGFVVTRSAPIDNRKTGFVVFIQGDEVLNKLNQICLTSSARIFDSMPIDVIERTNYVNEKIQELNELTEVLNGALEAKRQCLRLIASDINIWNEVIERERQVYFTLNMFYVDEGHSHLCGEGWFPTDQFSEINRVLEEIEGPVKPLFGVIQPHPNAIPPTYIPTTSFSQCSQDLCDSYSIPKYGEVNPGFLYIITFPFLFGVMFGDIGHGIIVFLFALIMIIFQKKIELTKRNEIVDMLFGARWMILLMGLFSIYCGALYNEFFGIAIDLFGTSWNKENGLFYERSNPNYVYPFGVDPIWKSSNNELYFYNSLKMKLSILIGVAHMTIGIWISLINHIHYKNLINVVFQFLPEIIFMSCTFGYLCFLILIKWMYFIEDAPMITNVFLEMFQNFGIVTEPNHMFWGQSFIEPILFIFTVLSVIAMMVPKPILLYVLKKKDQKRSENGQGQDNYYQPFNQENNDFITEDIRQENNDIPYLPNENDGYIVANNNIEEMQEQFENEDRVSLLGNENKSIKKENLFSEESKISKILKLIKKKNPNYTFDEKEWIRIKYDPDDENGNSLLEIVIFNSIHAIEFILGCISNTASYLRLWALSLAHAQLGSVFLEYVFYTLLEFNNFFLTFVGFALFALITLGILIGMESLSAFLHTLRLHWVEFQNKFYLGDGIKFVPFKLSTNNKLFN</sequence>
<evidence type="ECO:0000256" key="5">
    <source>
        <dbReference type="ARBA" id="ARBA00022781"/>
    </source>
</evidence>
<comment type="subcellular location">
    <subcellularLocation>
        <location evidence="1">Membrane</location>
        <topology evidence="1">Multi-pass membrane protein</topology>
    </subcellularLocation>
</comment>
<evidence type="ECO:0000256" key="6">
    <source>
        <dbReference type="ARBA" id="ARBA00022989"/>
    </source>
</evidence>
<dbReference type="InterPro" id="IPR002490">
    <property type="entry name" value="V-ATPase_116kDa_su"/>
</dbReference>
<evidence type="ECO:0000256" key="1">
    <source>
        <dbReference type="ARBA" id="ARBA00004141"/>
    </source>
</evidence>
<keyword evidence="6 9" id="KW-1133">Transmembrane helix</keyword>
<dbReference type="PANTHER" id="PTHR11629:SF63">
    <property type="entry name" value="V-TYPE PROTON ATPASE SUBUNIT A"/>
    <property type="match status" value="1"/>
</dbReference>
<keyword evidence="5 9" id="KW-0375">Hydrogen ion transport</keyword>
<keyword evidence="4 9" id="KW-0812">Transmembrane</keyword>
<evidence type="ECO:0000256" key="4">
    <source>
        <dbReference type="ARBA" id="ARBA00022692"/>
    </source>
</evidence>
<dbReference type="PANTHER" id="PTHR11629">
    <property type="entry name" value="VACUOLAR PROTON ATPASES"/>
    <property type="match status" value="1"/>
</dbReference>
<dbReference type="Proteomes" id="UP001628156">
    <property type="component" value="Unassembled WGS sequence"/>
</dbReference>
<evidence type="ECO:0000256" key="2">
    <source>
        <dbReference type="ARBA" id="ARBA00009904"/>
    </source>
</evidence>
<dbReference type="Pfam" id="PF01496">
    <property type="entry name" value="V_ATPase_I"/>
    <property type="match status" value="1"/>
</dbReference>
<comment type="caution">
    <text evidence="11">The sequence shown here is derived from an EMBL/GenBank/DDBJ whole genome shotgun (WGS) entry which is preliminary data.</text>
</comment>
<gene>
    <name evidence="11" type="ORF">ENUP19_0146G0022</name>
</gene>
<feature type="coiled-coil region" evidence="10">
    <location>
        <begin position="116"/>
        <end position="143"/>
    </location>
</feature>
<accession>A0ABQ0DKL8</accession>
<keyword evidence="7 9" id="KW-0406">Ion transport</keyword>
<feature type="transmembrane region" description="Helical" evidence="9">
    <location>
        <begin position="808"/>
        <end position="829"/>
    </location>
</feature>
<evidence type="ECO:0000256" key="7">
    <source>
        <dbReference type="ARBA" id="ARBA00023065"/>
    </source>
</evidence>
<protein>
    <recommendedName>
        <fullName evidence="9">V-type proton ATPase subunit a</fullName>
    </recommendedName>
</protein>
<comment type="function">
    <text evidence="9">Essential component of the vacuolar proton pump (V-ATPase), a multimeric enzyme that catalyzes the translocation of protons across the membranes. Required for assembly and activity of the V-ATPase.</text>
</comment>
<organism evidence="11 12">
    <name type="scientific">Entamoeba nuttalli</name>
    <dbReference type="NCBI Taxonomy" id="412467"/>
    <lineage>
        <taxon>Eukaryota</taxon>
        <taxon>Amoebozoa</taxon>
        <taxon>Evosea</taxon>
        <taxon>Archamoebae</taxon>
        <taxon>Mastigamoebida</taxon>
        <taxon>Entamoebidae</taxon>
        <taxon>Entamoeba</taxon>
    </lineage>
</organism>
<dbReference type="PIRSF" id="PIRSF001293">
    <property type="entry name" value="ATP6V0A1"/>
    <property type="match status" value="1"/>
</dbReference>
<name>A0ABQ0DKL8_9EUKA</name>
<evidence type="ECO:0000256" key="9">
    <source>
        <dbReference type="RuleBase" id="RU361189"/>
    </source>
</evidence>
<keyword evidence="10" id="KW-0175">Coiled coil</keyword>
<evidence type="ECO:0000256" key="10">
    <source>
        <dbReference type="SAM" id="Coils"/>
    </source>
</evidence>
<comment type="similarity">
    <text evidence="2 9">Belongs to the V-ATPase 116 kDa subunit family.</text>
</comment>
<feature type="transmembrane region" description="Helical" evidence="9">
    <location>
        <begin position="433"/>
        <end position="457"/>
    </location>
</feature>
<evidence type="ECO:0000313" key="11">
    <source>
        <dbReference type="EMBL" id="GAB1223406.1"/>
    </source>
</evidence>
<evidence type="ECO:0000313" key="12">
    <source>
        <dbReference type="Proteomes" id="UP001628156"/>
    </source>
</evidence>
<feature type="transmembrane region" description="Helical" evidence="9">
    <location>
        <begin position="379"/>
        <end position="412"/>
    </location>
</feature>
<dbReference type="EMBL" id="BAAFRS010000146">
    <property type="protein sequence ID" value="GAB1223406.1"/>
    <property type="molecule type" value="Genomic_DNA"/>
</dbReference>
<dbReference type="InterPro" id="IPR026028">
    <property type="entry name" value="V-type_ATPase_116kDa_su_euka"/>
</dbReference>
<evidence type="ECO:0000256" key="8">
    <source>
        <dbReference type="ARBA" id="ARBA00023136"/>
    </source>
</evidence>
<proteinExistence type="inferred from homology"/>